<gene>
    <name evidence="12" type="primary">recN</name>
    <name evidence="12" type="ORF">NCTC503_01206</name>
</gene>
<dbReference type="PANTHER" id="PTHR11059:SF0">
    <property type="entry name" value="DNA REPAIR PROTEIN RECN"/>
    <property type="match status" value="1"/>
</dbReference>
<name>A0A4U9RBJ8_HATHI</name>
<dbReference type="AlphaFoldDB" id="A0A4U9RBJ8"/>
<dbReference type="PIRSF" id="PIRSF003128">
    <property type="entry name" value="RecN"/>
    <property type="match status" value="1"/>
</dbReference>
<evidence type="ECO:0000256" key="9">
    <source>
        <dbReference type="PIRNR" id="PIRNR003128"/>
    </source>
</evidence>
<dbReference type="InterPro" id="IPR003395">
    <property type="entry name" value="RecF/RecN/SMC_N"/>
</dbReference>
<evidence type="ECO:0000256" key="7">
    <source>
        <dbReference type="ARBA" id="ARBA00023204"/>
    </source>
</evidence>
<evidence type="ECO:0000259" key="11">
    <source>
        <dbReference type="Pfam" id="PF02463"/>
    </source>
</evidence>
<accession>A0A4U9RBJ8</accession>
<evidence type="ECO:0000256" key="10">
    <source>
        <dbReference type="SAM" id="Coils"/>
    </source>
</evidence>
<dbReference type="NCBIfam" id="TIGR00634">
    <property type="entry name" value="recN"/>
    <property type="match status" value="1"/>
</dbReference>
<dbReference type="CDD" id="cd03241">
    <property type="entry name" value="ABC_RecN"/>
    <property type="match status" value="2"/>
</dbReference>
<protein>
    <recommendedName>
        <fullName evidence="3 9">DNA repair protein RecN</fullName>
    </recommendedName>
    <alternativeName>
        <fullName evidence="8 9">Recombination protein N</fullName>
    </alternativeName>
</protein>
<dbReference type="GO" id="GO:0043590">
    <property type="term" value="C:bacterial nucleoid"/>
    <property type="evidence" value="ECO:0007669"/>
    <property type="project" value="TreeGrafter"/>
</dbReference>
<reference evidence="12 13" key="1">
    <citation type="submission" date="2019-05" db="EMBL/GenBank/DDBJ databases">
        <authorList>
            <consortium name="Pathogen Informatics"/>
        </authorList>
    </citation>
    <scope>NUCLEOTIDE SEQUENCE [LARGE SCALE GENOMIC DNA]</scope>
    <source>
        <strain evidence="12 13">NCTC503</strain>
    </source>
</reference>
<dbReference type="GO" id="GO:0006281">
    <property type="term" value="P:DNA repair"/>
    <property type="evidence" value="ECO:0007669"/>
    <property type="project" value="UniProtKB-KW"/>
</dbReference>
<feature type="coiled-coil region" evidence="10">
    <location>
        <begin position="150"/>
        <end position="194"/>
    </location>
</feature>
<feature type="domain" description="RecF/RecN/SMC N-terminal" evidence="11">
    <location>
        <begin position="3"/>
        <end position="509"/>
    </location>
</feature>
<dbReference type="OrthoDB" id="9806954at2"/>
<evidence type="ECO:0000313" key="12">
    <source>
        <dbReference type="EMBL" id="VTQ88231.1"/>
    </source>
</evidence>
<sequence length="564" mass="65731">MLLELNIKNFALMENLNIRFNKGFNVLLGETGSGKSIIIDAINFVLGEKFNKNFIRTGETKTFVEAIFTIENYDTEDILNELGIEFQDILIISRETHKYGKSIVKVNGKSVIMSSLKDISKTLIDIHGQHENQSLLKINNHIQYVDYYGYDRTKDLLEKYKLKYKRIKEIHRELEELEERKKEDLRKSEFLKFQLEDINKANLKIGEDEELLDKYNILNNAEKIQSSLNNCYNVLYSSNDGYRSVYDNLNYIVKSLRAIENHQKDLKKLADSFQEIYYIIEQNVHDISNIKDNVSYDRDELDYINERLYLIETLKKKYGSSLEDIMKYKKEIEEEFNSLESRENSINDLLKEEEELTKDLDIISDNLHKIRQEISEELEKNIISEFNYVGLEKVTFKVSIKNQEQYNEYGKDIVEFLISTNPGEPLNPINEIASGGELSRIMLSLKSVFINKDNLDTVVFDEIDTGISGRVAQRVGHKMYLISKNKQVFCITHLPQIAAMADNCYLVWKEVLENKTFSNIKLATEKEKIDFIARMLGGLRTTELSLEHAEEILKIANENKKELA</sequence>
<organism evidence="12 13">
    <name type="scientific">Hathewaya histolytica</name>
    <name type="common">Clostridium histolyticum</name>
    <dbReference type="NCBI Taxonomy" id="1498"/>
    <lineage>
        <taxon>Bacteria</taxon>
        <taxon>Bacillati</taxon>
        <taxon>Bacillota</taxon>
        <taxon>Clostridia</taxon>
        <taxon>Eubacteriales</taxon>
        <taxon>Clostridiaceae</taxon>
        <taxon>Hathewaya</taxon>
    </lineage>
</organism>
<keyword evidence="6" id="KW-0067">ATP-binding</keyword>
<evidence type="ECO:0000256" key="2">
    <source>
        <dbReference type="ARBA" id="ARBA00009441"/>
    </source>
</evidence>
<comment type="similarity">
    <text evidence="2 9">Belongs to the RecN family.</text>
</comment>
<dbReference type="GO" id="GO:0009432">
    <property type="term" value="P:SOS response"/>
    <property type="evidence" value="ECO:0007669"/>
    <property type="project" value="TreeGrafter"/>
</dbReference>
<evidence type="ECO:0000256" key="5">
    <source>
        <dbReference type="ARBA" id="ARBA00022763"/>
    </source>
</evidence>
<dbReference type="GO" id="GO:0005524">
    <property type="term" value="F:ATP binding"/>
    <property type="evidence" value="ECO:0007669"/>
    <property type="project" value="UniProtKB-KW"/>
</dbReference>
<keyword evidence="10" id="KW-0175">Coiled coil</keyword>
<keyword evidence="7 9" id="KW-0234">DNA repair</keyword>
<dbReference type="PANTHER" id="PTHR11059">
    <property type="entry name" value="DNA REPAIR PROTEIN RECN"/>
    <property type="match status" value="1"/>
</dbReference>
<dbReference type="FunFam" id="3.40.50.300:FF:000319">
    <property type="entry name" value="DNA repair protein RecN"/>
    <property type="match status" value="1"/>
</dbReference>
<evidence type="ECO:0000256" key="8">
    <source>
        <dbReference type="ARBA" id="ARBA00033408"/>
    </source>
</evidence>
<evidence type="ECO:0000256" key="1">
    <source>
        <dbReference type="ARBA" id="ARBA00003618"/>
    </source>
</evidence>
<evidence type="ECO:0000256" key="4">
    <source>
        <dbReference type="ARBA" id="ARBA00022741"/>
    </source>
</evidence>
<dbReference type="InterPro" id="IPR027417">
    <property type="entry name" value="P-loop_NTPase"/>
</dbReference>
<dbReference type="Gene3D" id="3.40.50.300">
    <property type="entry name" value="P-loop containing nucleotide triphosphate hydrolases"/>
    <property type="match status" value="2"/>
</dbReference>
<dbReference type="InterPro" id="IPR004604">
    <property type="entry name" value="DNA_recomb/repair_RecN"/>
</dbReference>
<dbReference type="GO" id="GO:0006310">
    <property type="term" value="P:DNA recombination"/>
    <property type="evidence" value="ECO:0007669"/>
    <property type="project" value="InterPro"/>
</dbReference>
<comment type="function">
    <text evidence="1 9">May be involved in recombinational repair of damaged DNA.</text>
</comment>
<keyword evidence="5 9" id="KW-0227">DNA damage</keyword>
<evidence type="ECO:0000256" key="3">
    <source>
        <dbReference type="ARBA" id="ARBA00021315"/>
    </source>
</evidence>
<evidence type="ECO:0000313" key="13">
    <source>
        <dbReference type="Proteomes" id="UP000308489"/>
    </source>
</evidence>
<keyword evidence="4" id="KW-0547">Nucleotide-binding</keyword>
<dbReference type="RefSeq" id="WP_138209891.1">
    <property type="nucleotide sequence ID" value="NZ_CBCRUQ010000022.1"/>
</dbReference>
<feature type="coiled-coil region" evidence="10">
    <location>
        <begin position="322"/>
        <end position="373"/>
    </location>
</feature>
<dbReference type="Proteomes" id="UP000308489">
    <property type="component" value="Chromosome 1"/>
</dbReference>
<dbReference type="KEGG" id="hhw:NCTC503_01206"/>
<dbReference type="SUPFAM" id="SSF52540">
    <property type="entry name" value="P-loop containing nucleoside triphosphate hydrolases"/>
    <property type="match status" value="2"/>
</dbReference>
<evidence type="ECO:0000256" key="6">
    <source>
        <dbReference type="ARBA" id="ARBA00022840"/>
    </source>
</evidence>
<dbReference type="EMBL" id="LR590481">
    <property type="protein sequence ID" value="VTQ88231.1"/>
    <property type="molecule type" value="Genomic_DNA"/>
</dbReference>
<proteinExistence type="inferred from homology"/>
<keyword evidence="13" id="KW-1185">Reference proteome</keyword>
<dbReference type="Pfam" id="PF02463">
    <property type="entry name" value="SMC_N"/>
    <property type="match status" value="1"/>
</dbReference>